<evidence type="ECO:0000256" key="1">
    <source>
        <dbReference type="ARBA" id="ARBA00004370"/>
    </source>
</evidence>
<evidence type="ECO:0000256" key="4">
    <source>
        <dbReference type="ARBA" id="ARBA00023136"/>
    </source>
</evidence>
<evidence type="ECO:0000313" key="6">
    <source>
        <dbReference type="EMBL" id="KAA9159828.1"/>
    </source>
</evidence>
<dbReference type="Proteomes" id="UP000319769">
    <property type="component" value="Unassembled WGS sequence"/>
</dbReference>
<accession>A0A5N0V240</accession>
<dbReference type="Pfam" id="PF04505">
    <property type="entry name" value="CD225"/>
    <property type="match status" value="1"/>
</dbReference>
<dbReference type="EMBL" id="VMNW02000027">
    <property type="protein sequence ID" value="KAA9159828.1"/>
    <property type="molecule type" value="Genomic_DNA"/>
</dbReference>
<evidence type="ECO:0000256" key="5">
    <source>
        <dbReference type="SAM" id="Phobius"/>
    </source>
</evidence>
<feature type="transmembrane region" description="Helical" evidence="5">
    <location>
        <begin position="30"/>
        <end position="50"/>
    </location>
</feature>
<feature type="transmembrane region" description="Helical" evidence="5">
    <location>
        <begin position="71"/>
        <end position="95"/>
    </location>
</feature>
<keyword evidence="4 5" id="KW-0472">Membrane</keyword>
<dbReference type="InterPro" id="IPR007593">
    <property type="entry name" value="CD225/Dispanin_fam"/>
</dbReference>
<dbReference type="RefSeq" id="WP_144746702.1">
    <property type="nucleotide sequence ID" value="NZ_VMNW02000027.1"/>
</dbReference>
<name>A0A5N0V240_9PSEU</name>
<evidence type="ECO:0000256" key="2">
    <source>
        <dbReference type="ARBA" id="ARBA00022692"/>
    </source>
</evidence>
<organism evidence="6 7">
    <name type="scientific">Amycolatopsis acidicola</name>
    <dbReference type="NCBI Taxonomy" id="2596893"/>
    <lineage>
        <taxon>Bacteria</taxon>
        <taxon>Bacillati</taxon>
        <taxon>Actinomycetota</taxon>
        <taxon>Actinomycetes</taxon>
        <taxon>Pseudonocardiales</taxon>
        <taxon>Pseudonocardiaceae</taxon>
        <taxon>Amycolatopsis</taxon>
    </lineage>
</organism>
<dbReference type="GO" id="GO:0016020">
    <property type="term" value="C:membrane"/>
    <property type="evidence" value="ECO:0007669"/>
    <property type="project" value="UniProtKB-SubCell"/>
</dbReference>
<dbReference type="AlphaFoldDB" id="A0A5N0V240"/>
<evidence type="ECO:0000256" key="3">
    <source>
        <dbReference type="ARBA" id="ARBA00022989"/>
    </source>
</evidence>
<protein>
    <submittedName>
        <fullName evidence="6">CD225/dispanin family protein</fullName>
    </submittedName>
</protein>
<comment type="caution">
    <text evidence="6">The sequence shown here is derived from an EMBL/GenBank/DDBJ whole genome shotgun (WGS) entry which is preliminary data.</text>
</comment>
<comment type="subcellular location">
    <subcellularLocation>
        <location evidence="1">Membrane</location>
    </subcellularLocation>
</comment>
<dbReference type="InterPro" id="IPR051423">
    <property type="entry name" value="CD225/Dispanin"/>
</dbReference>
<reference evidence="6" key="1">
    <citation type="submission" date="2019-09" db="EMBL/GenBank/DDBJ databases">
        <authorList>
            <person name="Teo W.F.A."/>
            <person name="Duangmal K."/>
        </authorList>
    </citation>
    <scope>NUCLEOTIDE SEQUENCE [LARGE SCALE GENOMIC DNA]</scope>
    <source>
        <strain evidence="6">K81G1</strain>
    </source>
</reference>
<keyword evidence="3 5" id="KW-1133">Transmembrane helix</keyword>
<dbReference type="PANTHER" id="PTHR14948:SF25">
    <property type="entry name" value="DUF4190 DOMAIN-CONTAINING PROTEIN"/>
    <property type="match status" value="1"/>
</dbReference>
<dbReference type="PANTHER" id="PTHR14948">
    <property type="entry name" value="NG5"/>
    <property type="match status" value="1"/>
</dbReference>
<sequence>MGYPYGPPPGHYGGYGYQQQVPEIPSYKGWAIFTLFCGFVFGVAALAKANEVEMARQRGDFPRAWQASKSVKALCVIGNVFGLLAYTAFLAWIIILVS</sequence>
<gene>
    <name evidence="6" type="ORF">FPZ12_019590</name>
</gene>
<evidence type="ECO:0000313" key="7">
    <source>
        <dbReference type="Proteomes" id="UP000319769"/>
    </source>
</evidence>
<proteinExistence type="predicted"/>
<keyword evidence="2 5" id="KW-0812">Transmembrane</keyword>
<dbReference type="OrthoDB" id="9815705at2"/>
<keyword evidence="7" id="KW-1185">Reference proteome</keyword>